<feature type="region of interest" description="Disordered" evidence="5">
    <location>
        <begin position="501"/>
        <end position="564"/>
    </location>
</feature>
<protein>
    <submittedName>
        <fullName evidence="6">Ribosomal RNA processing protein 1-like protein</fullName>
    </submittedName>
</protein>
<evidence type="ECO:0000313" key="6">
    <source>
        <dbReference type="EMBL" id="KAJ6807232.1"/>
    </source>
</evidence>
<organism evidence="6 7">
    <name type="scientific">Iris pallida</name>
    <name type="common">Sweet iris</name>
    <dbReference type="NCBI Taxonomy" id="29817"/>
    <lineage>
        <taxon>Eukaryota</taxon>
        <taxon>Viridiplantae</taxon>
        <taxon>Streptophyta</taxon>
        <taxon>Embryophyta</taxon>
        <taxon>Tracheophyta</taxon>
        <taxon>Spermatophyta</taxon>
        <taxon>Magnoliopsida</taxon>
        <taxon>Liliopsida</taxon>
        <taxon>Asparagales</taxon>
        <taxon>Iridaceae</taxon>
        <taxon>Iridoideae</taxon>
        <taxon>Irideae</taxon>
        <taxon>Iris</taxon>
    </lineage>
</organism>
<evidence type="ECO:0000256" key="4">
    <source>
        <dbReference type="ARBA" id="ARBA00023242"/>
    </source>
</evidence>
<reference evidence="6" key="1">
    <citation type="journal article" date="2023" name="GigaByte">
        <title>Genome assembly of the bearded iris, Iris pallida Lam.</title>
        <authorList>
            <person name="Bruccoleri R.E."/>
            <person name="Oakeley E.J."/>
            <person name="Faust A.M.E."/>
            <person name="Altorfer M."/>
            <person name="Dessus-Babus S."/>
            <person name="Burckhardt D."/>
            <person name="Oertli M."/>
            <person name="Naumann U."/>
            <person name="Petersen F."/>
            <person name="Wong J."/>
        </authorList>
    </citation>
    <scope>NUCLEOTIDE SEQUENCE</scope>
    <source>
        <strain evidence="6">GSM-AAB239-AS_SAM_17_03QT</strain>
    </source>
</reference>
<name>A0AAX6ESV1_IRIPA</name>
<comment type="caution">
    <text evidence="6">The sequence shown here is derived from an EMBL/GenBank/DDBJ whole genome shotgun (WGS) entry which is preliminary data.</text>
</comment>
<keyword evidence="3" id="KW-0698">rRNA processing</keyword>
<dbReference type="EMBL" id="JANAVB010034019">
    <property type="protein sequence ID" value="KAJ6807232.1"/>
    <property type="molecule type" value="Genomic_DNA"/>
</dbReference>
<feature type="compositionally biased region" description="Basic residues" evidence="5">
    <location>
        <begin position="383"/>
        <end position="393"/>
    </location>
</feature>
<evidence type="ECO:0000256" key="2">
    <source>
        <dbReference type="ARBA" id="ARBA00006374"/>
    </source>
</evidence>
<proteinExistence type="inferred from homology"/>
<dbReference type="PANTHER" id="PTHR13026:SF0">
    <property type="entry name" value="RIBOSOMAL RNA PROCESSING 1B"/>
    <property type="match status" value="1"/>
</dbReference>
<feature type="region of interest" description="Disordered" evidence="5">
    <location>
        <begin position="443"/>
        <end position="472"/>
    </location>
</feature>
<comment type="similarity">
    <text evidence="2">Belongs to the RRP1 family.</text>
</comment>
<keyword evidence="7" id="KW-1185">Reference proteome</keyword>
<dbReference type="GO" id="GO:0030688">
    <property type="term" value="C:preribosome, small subunit precursor"/>
    <property type="evidence" value="ECO:0007669"/>
    <property type="project" value="InterPro"/>
</dbReference>
<feature type="compositionally biased region" description="Basic and acidic residues" evidence="5">
    <location>
        <begin position="349"/>
        <end position="361"/>
    </location>
</feature>
<evidence type="ECO:0000256" key="5">
    <source>
        <dbReference type="SAM" id="MobiDB-lite"/>
    </source>
</evidence>
<feature type="region of interest" description="Disordered" evidence="5">
    <location>
        <begin position="292"/>
        <end position="420"/>
    </location>
</feature>
<keyword evidence="4" id="KW-0539">Nucleus</keyword>
<accession>A0AAX6ESV1</accession>
<dbReference type="PANTHER" id="PTHR13026">
    <property type="entry name" value="NNP-1 PROTEIN NOVEL NUCLEAR PROTEIN 1 NOP52"/>
    <property type="match status" value="1"/>
</dbReference>
<dbReference type="Pfam" id="PF05997">
    <property type="entry name" value="Nop52"/>
    <property type="match status" value="1"/>
</dbReference>
<evidence type="ECO:0000313" key="7">
    <source>
        <dbReference type="Proteomes" id="UP001140949"/>
    </source>
</evidence>
<gene>
    <name evidence="6" type="ORF">M6B38_172435</name>
</gene>
<dbReference type="GO" id="GO:0006364">
    <property type="term" value="P:rRNA processing"/>
    <property type="evidence" value="ECO:0007669"/>
    <property type="project" value="UniProtKB-KW"/>
</dbReference>
<evidence type="ECO:0000256" key="3">
    <source>
        <dbReference type="ARBA" id="ARBA00022552"/>
    </source>
</evidence>
<sequence>MDSGPISGAAMAKRLASCSSTTRDRAIRLLSSWLPSAVASLSDAELAKIWKGLFYCVWHSDKLPAQLALINSLSSLVVSLDPPSSLRYFDAFLATVRREWSGIDQLRLDKFYLLIRKFVNRSFAFLKKHGWNREMLESFVAVLKEKSFLANDKFQANGVNFFIAEVFLDEMSGSLPVAPEIFGLLLDLFVRVLERTNDRVLVYKIRVNVFEKLVECGGKFLGGESDELGKIAIVLRLSEKFLMSASDPETVQGNRKVLFGLRDGFLKLEKDFEKSGLEIAFENVDSGNVASENAGEGYSVSSDRPAKKRKKTKVSSDGGEKKSRGKKNKKELSASAVESNSEDVASNGGEKEAEVKSEVQTKKSSSAVESNGEIVVSNGGTKTKSKDKKKKKLPGSTAESNGEIGDSAAGKNAAGDSTSNDEVLAFDETVISNLQKQFEKVAAEAGMSSPATPVNVTTTKKRKRAKSADGKVNGVGVVEKSEGEKSVKKVRFSMKNNLVWKPQTPLPPQSLRLPPSATPRGSALKKGVPPGPVKGSPATIKKIKVKGSSVKKAMKSMKRYLASR</sequence>
<reference evidence="6" key="2">
    <citation type="submission" date="2023-04" db="EMBL/GenBank/DDBJ databases">
        <authorList>
            <person name="Bruccoleri R.E."/>
            <person name="Oakeley E.J."/>
            <person name="Faust A.-M."/>
            <person name="Dessus-Babus S."/>
            <person name="Altorfer M."/>
            <person name="Burckhardt D."/>
            <person name="Oertli M."/>
            <person name="Naumann U."/>
            <person name="Petersen F."/>
            <person name="Wong J."/>
        </authorList>
    </citation>
    <scope>NUCLEOTIDE SEQUENCE</scope>
    <source>
        <strain evidence="6">GSM-AAB239-AS_SAM_17_03QT</strain>
        <tissue evidence="6">Leaf</tissue>
    </source>
</reference>
<comment type="subcellular location">
    <subcellularLocation>
        <location evidence="1">Nucleus</location>
    </subcellularLocation>
</comment>
<evidence type="ECO:0000256" key="1">
    <source>
        <dbReference type="ARBA" id="ARBA00004123"/>
    </source>
</evidence>
<dbReference type="Proteomes" id="UP001140949">
    <property type="component" value="Unassembled WGS sequence"/>
</dbReference>
<dbReference type="InterPro" id="IPR010301">
    <property type="entry name" value="RRP1"/>
</dbReference>
<dbReference type="AlphaFoldDB" id="A0AAX6ESV1"/>
<dbReference type="GO" id="GO:0005634">
    <property type="term" value="C:nucleus"/>
    <property type="evidence" value="ECO:0007669"/>
    <property type="project" value="UniProtKB-SubCell"/>
</dbReference>